<sequence>MMSGQGGLEQPACSIRDGNTTRRPAEGLIDASVTRAPEETPSLSMNEGFETAQLNDNSDHIAAESCGVPSEQVVEDVAESVVRVSKGGAQGSMAGQGSGRSTDDVVPEAQIEGDAPEVQAEGAVCDQVSCPALEVLTVRECHKLKYVFTSSMVKNFVQLKTLEVSKCDEMEGVIRGILAANTRVFPELDCLELDDLPRMKRFCCVINPIQFPSLRHLKIRLTHLGVRRCQKLKYAFTSSMVRCFGHLKLFEVSNCDEMEGVMEGILVATEEERISSSIRLFPKLHSMELKWLPKLNRFCCGINPIEFPSLRYLILRDCPDLNTFCVGNGKNKVVQPHCLFNEKMIFPVLEELEILKANNLEMLWLDLLVEHSFSRLTSVSLEDCPKLLNVFPWSMLTRLQRLDRIRIWNCESVEEIIFESRPKEGGRSATPSLSPLLVQPDVITFEFPSLSSLNLEDLPNLKSIHHKMHTISWPSLKEMCNASSVRVVNKQWGIVQSTFPNLHQLTLGWNAGIKDIMWHGKEQQQQQIVSHYFCNLKVVILEPYPGQVSIFPSYLFRLLSLPSLQTLDISCSCFKELMFQSEKSGEEKPALLLHSKITELRLDLLPELMHLWTEKEGFPNLRTLHMRFCPKLKFHLVPSSVSFRNLETLKIEYCHGIITLITHSTAKTLLQLKEMSIRSCNKIEEIIQAEDNDDDDDGEIIFPQLNSLELVCLPKLQNFCSSEKYTFGFPSLQTLDVAICPKMKRFSQGELKHSNVAQSTIIG</sequence>
<evidence type="ECO:0000259" key="3">
    <source>
        <dbReference type="Pfam" id="PF23247"/>
    </source>
</evidence>
<dbReference type="Pfam" id="PF23247">
    <property type="entry name" value="LRR_RPS2"/>
    <property type="match status" value="4"/>
</dbReference>
<feature type="domain" description="Disease resistance protein At4g27190-like leucine-rich repeats" evidence="3">
    <location>
        <begin position="349"/>
        <end position="478"/>
    </location>
</feature>
<feature type="domain" description="Disease resistance protein At4g27190-like leucine-rich repeats" evidence="3">
    <location>
        <begin position="219"/>
        <end position="323"/>
    </location>
</feature>
<name>A0ABR2C5G5_9ROSI</name>
<dbReference type="PANTHER" id="PTHR33463:SF136">
    <property type="entry name" value="NB-ARC DOMAIN-CONTAINING PROTEIN"/>
    <property type="match status" value="1"/>
</dbReference>
<evidence type="ECO:0000256" key="2">
    <source>
        <dbReference type="SAM" id="MobiDB-lite"/>
    </source>
</evidence>
<dbReference type="InterPro" id="IPR057135">
    <property type="entry name" value="At4g27190-like_LRR"/>
</dbReference>
<dbReference type="Gene3D" id="3.80.10.10">
    <property type="entry name" value="Ribonuclease Inhibitor"/>
    <property type="match status" value="3"/>
</dbReference>
<dbReference type="InterPro" id="IPR032675">
    <property type="entry name" value="LRR_dom_sf"/>
</dbReference>
<protein>
    <recommendedName>
        <fullName evidence="3">Disease resistance protein At4g27190-like leucine-rich repeats domain-containing protein</fullName>
    </recommendedName>
</protein>
<dbReference type="EMBL" id="JBBPBM010000066">
    <property type="protein sequence ID" value="KAK8514645.1"/>
    <property type="molecule type" value="Genomic_DNA"/>
</dbReference>
<evidence type="ECO:0000256" key="1">
    <source>
        <dbReference type="ARBA" id="ARBA00022821"/>
    </source>
</evidence>
<comment type="caution">
    <text evidence="4">The sequence shown here is derived from an EMBL/GenBank/DDBJ whole genome shotgun (WGS) entry which is preliminary data.</text>
</comment>
<dbReference type="SUPFAM" id="SSF52047">
    <property type="entry name" value="RNI-like"/>
    <property type="match status" value="2"/>
</dbReference>
<organism evidence="4 5">
    <name type="scientific">Hibiscus sabdariffa</name>
    <name type="common">roselle</name>
    <dbReference type="NCBI Taxonomy" id="183260"/>
    <lineage>
        <taxon>Eukaryota</taxon>
        <taxon>Viridiplantae</taxon>
        <taxon>Streptophyta</taxon>
        <taxon>Embryophyta</taxon>
        <taxon>Tracheophyta</taxon>
        <taxon>Spermatophyta</taxon>
        <taxon>Magnoliopsida</taxon>
        <taxon>eudicotyledons</taxon>
        <taxon>Gunneridae</taxon>
        <taxon>Pentapetalae</taxon>
        <taxon>rosids</taxon>
        <taxon>malvids</taxon>
        <taxon>Malvales</taxon>
        <taxon>Malvaceae</taxon>
        <taxon>Malvoideae</taxon>
        <taxon>Hibiscus</taxon>
    </lineage>
</organism>
<feature type="domain" description="Disease resistance protein At4g27190-like leucine-rich repeats" evidence="3">
    <location>
        <begin position="640"/>
        <end position="745"/>
    </location>
</feature>
<proteinExistence type="predicted"/>
<accession>A0ABR2C5G5</accession>
<feature type="domain" description="Disease resistance protein At4g27190-like leucine-rich repeats" evidence="3">
    <location>
        <begin position="127"/>
        <end position="218"/>
    </location>
</feature>
<reference evidence="4 5" key="1">
    <citation type="journal article" date="2024" name="G3 (Bethesda)">
        <title>Genome assembly of Hibiscus sabdariffa L. provides insights into metabolisms of medicinal natural products.</title>
        <authorList>
            <person name="Kim T."/>
        </authorList>
    </citation>
    <scope>NUCLEOTIDE SEQUENCE [LARGE SCALE GENOMIC DNA]</scope>
    <source>
        <strain evidence="4">TK-2024</strain>
        <tissue evidence="4">Old leaves</tissue>
    </source>
</reference>
<feature type="region of interest" description="Disordered" evidence="2">
    <location>
        <begin position="1"/>
        <end position="27"/>
    </location>
</feature>
<evidence type="ECO:0000313" key="4">
    <source>
        <dbReference type="EMBL" id="KAK8514645.1"/>
    </source>
</evidence>
<dbReference type="Proteomes" id="UP001472677">
    <property type="component" value="Unassembled WGS sequence"/>
</dbReference>
<gene>
    <name evidence="4" type="ORF">V6N12_057543</name>
</gene>
<dbReference type="InterPro" id="IPR050905">
    <property type="entry name" value="Plant_NBS-LRR"/>
</dbReference>
<keyword evidence="1" id="KW-0611">Plant defense</keyword>
<keyword evidence="5" id="KW-1185">Reference proteome</keyword>
<evidence type="ECO:0000313" key="5">
    <source>
        <dbReference type="Proteomes" id="UP001472677"/>
    </source>
</evidence>
<dbReference type="PANTHER" id="PTHR33463">
    <property type="entry name" value="NB-ARC DOMAIN-CONTAINING PROTEIN-RELATED"/>
    <property type="match status" value="1"/>
</dbReference>